<name>A0A8J3Y1P2_9ACTN</name>
<organism evidence="1 2">
    <name type="scientific">Planotetraspora thailandica</name>
    <dbReference type="NCBI Taxonomy" id="487172"/>
    <lineage>
        <taxon>Bacteria</taxon>
        <taxon>Bacillati</taxon>
        <taxon>Actinomycetota</taxon>
        <taxon>Actinomycetes</taxon>
        <taxon>Streptosporangiales</taxon>
        <taxon>Streptosporangiaceae</taxon>
        <taxon>Planotetraspora</taxon>
    </lineage>
</organism>
<comment type="caution">
    <text evidence="1">The sequence shown here is derived from an EMBL/GenBank/DDBJ whole genome shotgun (WGS) entry which is preliminary data.</text>
</comment>
<dbReference type="EMBL" id="BOOR01000079">
    <property type="protein sequence ID" value="GII59169.1"/>
    <property type="molecule type" value="Genomic_DNA"/>
</dbReference>
<accession>A0A8J3Y1P2</accession>
<dbReference type="InterPro" id="IPR038691">
    <property type="entry name" value="ComJ_sf"/>
</dbReference>
<gene>
    <name evidence="1" type="ORF">Pth03_75580</name>
</gene>
<dbReference type="Proteomes" id="UP000605992">
    <property type="component" value="Unassembled WGS sequence"/>
</dbReference>
<keyword evidence="2" id="KW-1185">Reference proteome</keyword>
<dbReference type="AlphaFoldDB" id="A0A8J3Y1P2"/>
<evidence type="ECO:0000313" key="2">
    <source>
        <dbReference type="Proteomes" id="UP000605992"/>
    </source>
</evidence>
<reference evidence="1" key="1">
    <citation type="submission" date="2021-01" db="EMBL/GenBank/DDBJ databases">
        <title>Whole genome shotgun sequence of Planotetraspora thailandica NBRC 104271.</title>
        <authorList>
            <person name="Komaki H."/>
            <person name="Tamura T."/>
        </authorList>
    </citation>
    <scope>NUCLEOTIDE SEQUENCE</scope>
    <source>
        <strain evidence="1">NBRC 104271</strain>
    </source>
</reference>
<evidence type="ECO:0000313" key="1">
    <source>
        <dbReference type="EMBL" id="GII59169.1"/>
    </source>
</evidence>
<protein>
    <submittedName>
        <fullName evidence="1">Uncharacterized protein</fullName>
    </submittedName>
</protein>
<sequence>MVSLDLEIFADYHQLHLIDDGSTSDLGETWTDETSADRLAVADDAIAVGTSVNVTVAVRVEVLDAPPADDFADFDHVVEGSMQVPSGRIVIMGCTDYEPDAARFEVPVGPVRVRVASSNLAEAERLGIDSDDDQQTMERLRVQVWPAPNGERAVLKRWKPLVA</sequence>
<dbReference type="Gene3D" id="2.60.34.30">
    <property type="entry name" value="Competence, DNA-entry nuclease inhibitor, ComJ"/>
    <property type="match status" value="1"/>
</dbReference>
<proteinExistence type="predicted"/>